<dbReference type="EMBL" id="UINC01175305">
    <property type="protein sequence ID" value="SVD81858.1"/>
    <property type="molecule type" value="Genomic_DNA"/>
</dbReference>
<gene>
    <name evidence="1" type="ORF">METZ01_LOCUS434712</name>
</gene>
<sequence>MAQHLPIVRIMQKSILDLQERRTVMCSLRPFILQCSICFCLTLLLVGTGETQPFFRPAPDVILDLPSNIRSGGRPELDYDNDGGKFIQLSHNNGHGRFFDRDGFVDLIQ</sequence>
<feature type="non-terminal residue" evidence="1">
    <location>
        <position position="109"/>
    </location>
</feature>
<protein>
    <submittedName>
        <fullName evidence="1">Uncharacterized protein</fullName>
    </submittedName>
</protein>
<name>A0A382YH74_9ZZZZ</name>
<proteinExistence type="predicted"/>
<accession>A0A382YH74</accession>
<evidence type="ECO:0000313" key="1">
    <source>
        <dbReference type="EMBL" id="SVD81858.1"/>
    </source>
</evidence>
<reference evidence="1" key="1">
    <citation type="submission" date="2018-05" db="EMBL/GenBank/DDBJ databases">
        <authorList>
            <person name="Lanie J.A."/>
            <person name="Ng W.-L."/>
            <person name="Kazmierczak K.M."/>
            <person name="Andrzejewski T.M."/>
            <person name="Davidsen T.M."/>
            <person name="Wayne K.J."/>
            <person name="Tettelin H."/>
            <person name="Glass J.I."/>
            <person name="Rusch D."/>
            <person name="Podicherti R."/>
            <person name="Tsui H.-C.T."/>
            <person name="Winkler M.E."/>
        </authorList>
    </citation>
    <scope>NUCLEOTIDE SEQUENCE</scope>
</reference>
<dbReference type="AlphaFoldDB" id="A0A382YH74"/>
<organism evidence="1">
    <name type="scientific">marine metagenome</name>
    <dbReference type="NCBI Taxonomy" id="408172"/>
    <lineage>
        <taxon>unclassified sequences</taxon>
        <taxon>metagenomes</taxon>
        <taxon>ecological metagenomes</taxon>
    </lineage>
</organism>